<dbReference type="AlphaFoldDB" id="A0A420WLX6"/>
<dbReference type="InParanoid" id="A0A420WLX6"/>
<evidence type="ECO:0000256" key="1">
    <source>
        <dbReference type="ARBA" id="ARBA00004141"/>
    </source>
</evidence>
<dbReference type="GO" id="GO:0005886">
    <property type="term" value="C:plasma membrane"/>
    <property type="evidence" value="ECO:0007669"/>
    <property type="project" value="UniProtKB-SubCell"/>
</dbReference>
<keyword evidence="4 5" id="KW-0472">Membrane</keyword>
<feature type="transmembrane region" description="Helical" evidence="5">
    <location>
        <begin position="196"/>
        <end position="216"/>
    </location>
</feature>
<protein>
    <recommendedName>
        <fullName evidence="5">Probable membrane transporter protein</fullName>
    </recommendedName>
</protein>
<proteinExistence type="inferred from homology"/>
<keyword evidence="5" id="KW-1003">Cell membrane</keyword>
<feature type="transmembrane region" description="Helical" evidence="5">
    <location>
        <begin position="165"/>
        <end position="184"/>
    </location>
</feature>
<evidence type="ECO:0000256" key="4">
    <source>
        <dbReference type="ARBA" id="ARBA00023136"/>
    </source>
</evidence>
<reference evidence="6 7" key="1">
    <citation type="submission" date="2018-10" db="EMBL/GenBank/DDBJ databases">
        <title>Genomic Encyclopedia of Type Strains, Phase IV (KMG-IV): sequencing the most valuable type-strain genomes for metagenomic binning, comparative biology and taxonomic classification.</title>
        <authorList>
            <person name="Goeker M."/>
        </authorList>
    </citation>
    <scope>NUCLEOTIDE SEQUENCE [LARGE SCALE GENOMIC DNA]</scope>
    <source>
        <strain evidence="6 7">DSM 22008</strain>
    </source>
</reference>
<dbReference type="Proteomes" id="UP000282211">
    <property type="component" value="Unassembled WGS sequence"/>
</dbReference>
<evidence type="ECO:0000256" key="3">
    <source>
        <dbReference type="ARBA" id="ARBA00022989"/>
    </source>
</evidence>
<keyword evidence="7" id="KW-1185">Reference proteome</keyword>
<keyword evidence="3 5" id="KW-1133">Transmembrane helix</keyword>
<dbReference type="Pfam" id="PF01925">
    <property type="entry name" value="TauE"/>
    <property type="match status" value="1"/>
</dbReference>
<dbReference type="EMBL" id="RBII01000001">
    <property type="protein sequence ID" value="RKQ72023.1"/>
    <property type="molecule type" value="Genomic_DNA"/>
</dbReference>
<evidence type="ECO:0000313" key="6">
    <source>
        <dbReference type="EMBL" id="RKQ72023.1"/>
    </source>
</evidence>
<feature type="transmembrane region" description="Helical" evidence="5">
    <location>
        <begin position="29"/>
        <end position="50"/>
    </location>
</feature>
<organism evidence="6 7">
    <name type="scientific">Litorimonas taeanensis</name>
    <dbReference type="NCBI Taxonomy" id="568099"/>
    <lineage>
        <taxon>Bacteria</taxon>
        <taxon>Pseudomonadati</taxon>
        <taxon>Pseudomonadota</taxon>
        <taxon>Alphaproteobacteria</taxon>
        <taxon>Maricaulales</taxon>
        <taxon>Robiginitomaculaceae</taxon>
    </lineage>
</organism>
<comment type="similarity">
    <text evidence="5">Belongs to the 4-toluene sulfonate uptake permease (TSUP) (TC 2.A.102) family.</text>
</comment>
<evidence type="ECO:0000256" key="5">
    <source>
        <dbReference type="RuleBase" id="RU363041"/>
    </source>
</evidence>
<dbReference type="InterPro" id="IPR002781">
    <property type="entry name" value="TM_pro_TauE-like"/>
</dbReference>
<dbReference type="RefSeq" id="WP_121099869.1">
    <property type="nucleotide sequence ID" value="NZ_RBII01000001.1"/>
</dbReference>
<comment type="caution">
    <text evidence="6">The sequence shown here is derived from an EMBL/GenBank/DDBJ whole genome shotgun (WGS) entry which is preliminary data.</text>
</comment>
<feature type="transmembrane region" description="Helical" evidence="5">
    <location>
        <begin position="228"/>
        <end position="249"/>
    </location>
</feature>
<name>A0A420WLX6_9PROT</name>
<keyword evidence="2 5" id="KW-0812">Transmembrane</keyword>
<feature type="transmembrane region" description="Helical" evidence="5">
    <location>
        <begin position="97"/>
        <end position="115"/>
    </location>
</feature>
<comment type="subcellular location">
    <subcellularLocation>
        <location evidence="5">Cell membrane</location>
        <topology evidence="5">Multi-pass membrane protein</topology>
    </subcellularLocation>
    <subcellularLocation>
        <location evidence="1">Membrane</location>
        <topology evidence="1">Multi-pass membrane protein</topology>
    </subcellularLocation>
</comment>
<accession>A0A420WLX6</accession>
<evidence type="ECO:0000256" key="2">
    <source>
        <dbReference type="ARBA" id="ARBA00022692"/>
    </source>
</evidence>
<sequence>MVKIALIIILSAFLTAGISGLFGMAGGLIFMGVIASFLGVSEAMVVHGAVQSVSNGYRSYLLRNGVRWDILGWQTLGAIPAIGLMALASITLNKGQLFLALGLLPLLLWLPKGWLQGDAQKPAHAALCGAMVMGLNLTAGVAGPSLDFFYVKTTLTRHEIVATKALTMFVSHLVKILFFGIPLLLSNNLSGLPPLWVLAAAIPAIMAGTFIGTRFLKRFSDIGFRKASRYLVTAIGFIYFFRGLSILGFV</sequence>
<dbReference type="OrthoDB" id="8478323at2"/>
<feature type="transmembrane region" description="Helical" evidence="5">
    <location>
        <begin position="70"/>
        <end position="91"/>
    </location>
</feature>
<evidence type="ECO:0000313" key="7">
    <source>
        <dbReference type="Proteomes" id="UP000282211"/>
    </source>
</evidence>
<gene>
    <name evidence="6" type="ORF">DES40_1359</name>
</gene>